<keyword evidence="3" id="KW-1185">Reference proteome</keyword>
<proteinExistence type="predicted"/>
<dbReference type="Proteomes" id="UP001286313">
    <property type="component" value="Unassembled WGS sequence"/>
</dbReference>
<reference evidence="2" key="1">
    <citation type="submission" date="2023-10" db="EMBL/GenBank/DDBJ databases">
        <title>Genome assemblies of two species of porcelain crab, Petrolisthes cinctipes and Petrolisthes manimaculis (Anomura: Porcellanidae).</title>
        <authorList>
            <person name="Angst P."/>
        </authorList>
    </citation>
    <scope>NUCLEOTIDE SEQUENCE</scope>
    <source>
        <strain evidence="2">PB745_01</strain>
        <tissue evidence="2">Gill</tissue>
    </source>
</reference>
<dbReference type="AlphaFoldDB" id="A0AAE1K8N5"/>
<evidence type="ECO:0000313" key="2">
    <source>
        <dbReference type="EMBL" id="KAK3867099.1"/>
    </source>
</evidence>
<name>A0AAE1K8N5_PETCI</name>
<protein>
    <submittedName>
        <fullName evidence="2">Uncharacterized protein</fullName>
    </submittedName>
</protein>
<feature type="region of interest" description="Disordered" evidence="1">
    <location>
        <begin position="70"/>
        <end position="99"/>
    </location>
</feature>
<accession>A0AAE1K8N5</accession>
<sequence length="151" mass="16746">MKDNEKWGWDYEGTRRFRVYQFILLTPACPLTPQHLFIPHSPPSTAVKTPHTYMSTILLTLHLHTMQSTLPTSALTPPHLSTPHSPPPHQSTFPTTATTSPHLPTLYTTATTSPHLSTSHFTCTLPTPTLNPPHLPSHPSIPTHILTSLTL</sequence>
<evidence type="ECO:0000313" key="3">
    <source>
        <dbReference type="Proteomes" id="UP001286313"/>
    </source>
</evidence>
<dbReference type="EMBL" id="JAWQEG010003275">
    <property type="protein sequence ID" value="KAK3867099.1"/>
    <property type="molecule type" value="Genomic_DNA"/>
</dbReference>
<gene>
    <name evidence="2" type="ORF">Pcinc_027413</name>
</gene>
<evidence type="ECO:0000256" key="1">
    <source>
        <dbReference type="SAM" id="MobiDB-lite"/>
    </source>
</evidence>
<comment type="caution">
    <text evidence="2">The sequence shown here is derived from an EMBL/GenBank/DDBJ whole genome shotgun (WGS) entry which is preliminary data.</text>
</comment>
<organism evidence="2 3">
    <name type="scientific">Petrolisthes cinctipes</name>
    <name type="common">Flat porcelain crab</name>
    <dbReference type="NCBI Taxonomy" id="88211"/>
    <lineage>
        <taxon>Eukaryota</taxon>
        <taxon>Metazoa</taxon>
        <taxon>Ecdysozoa</taxon>
        <taxon>Arthropoda</taxon>
        <taxon>Crustacea</taxon>
        <taxon>Multicrustacea</taxon>
        <taxon>Malacostraca</taxon>
        <taxon>Eumalacostraca</taxon>
        <taxon>Eucarida</taxon>
        <taxon>Decapoda</taxon>
        <taxon>Pleocyemata</taxon>
        <taxon>Anomura</taxon>
        <taxon>Galatheoidea</taxon>
        <taxon>Porcellanidae</taxon>
        <taxon>Petrolisthes</taxon>
    </lineage>
</organism>